<organism evidence="2 3">
    <name type="scientific">Laodelphax striatellus</name>
    <name type="common">Small brown planthopper</name>
    <name type="synonym">Delphax striatella</name>
    <dbReference type="NCBI Taxonomy" id="195883"/>
    <lineage>
        <taxon>Eukaryota</taxon>
        <taxon>Metazoa</taxon>
        <taxon>Ecdysozoa</taxon>
        <taxon>Arthropoda</taxon>
        <taxon>Hexapoda</taxon>
        <taxon>Insecta</taxon>
        <taxon>Pterygota</taxon>
        <taxon>Neoptera</taxon>
        <taxon>Paraneoptera</taxon>
        <taxon>Hemiptera</taxon>
        <taxon>Auchenorrhyncha</taxon>
        <taxon>Fulgoroidea</taxon>
        <taxon>Delphacidae</taxon>
        <taxon>Criomorphinae</taxon>
        <taxon>Laodelphax</taxon>
    </lineage>
</organism>
<feature type="transmembrane region" description="Helical" evidence="1">
    <location>
        <begin position="150"/>
        <end position="168"/>
    </location>
</feature>
<evidence type="ECO:0000256" key="1">
    <source>
        <dbReference type="SAM" id="Phobius"/>
    </source>
</evidence>
<dbReference type="AlphaFoldDB" id="A0A482WTZ3"/>
<sequence>MTSLPIWKFLGLYELHSQPDFKGEPTNKTYSRILAKYLRVLYTAIPAISFVIMLLATGSELANSTIKNPGIIIGLSLNYTSLLLVAVVTMILSALRHQKMHQLIEKVQRVQNLIDSKSRQIRMKRSLLVIWILGIVAAILTEAIFEEAPIVQSLLLFYIQLIKLYITVRNLEMVGCIGEAAKELNSKMAAVSQLVDEILTHKQQKRGNSSLCYNLIHAFL</sequence>
<reference evidence="2 3" key="1">
    <citation type="journal article" date="2017" name="Gigascience">
        <title>Genome sequence of the small brown planthopper, Laodelphax striatellus.</title>
        <authorList>
            <person name="Zhu J."/>
            <person name="Jiang F."/>
            <person name="Wang X."/>
            <person name="Yang P."/>
            <person name="Bao Y."/>
            <person name="Zhao W."/>
            <person name="Wang W."/>
            <person name="Lu H."/>
            <person name="Wang Q."/>
            <person name="Cui N."/>
            <person name="Li J."/>
            <person name="Chen X."/>
            <person name="Luo L."/>
            <person name="Yu J."/>
            <person name="Kang L."/>
            <person name="Cui F."/>
        </authorList>
    </citation>
    <scope>NUCLEOTIDE SEQUENCE [LARGE SCALE GENOMIC DNA]</scope>
    <source>
        <strain evidence="2">Lst14</strain>
    </source>
</reference>
<protein>
    <submittedName>
        <fullName evidence="2">Uncharacterized protein</fullName>
    </submittedName>
</protein>
<name>A0A482WTZ3_LAOST</name>
<feature type="transmembrane region" description="Helical" evidence="1">
    <location>
        <begin position="71"/>
        <end position="95"/>
    </location>
</feature>
<keyword evidence="1" id="KW-0812">Transmembrane</keyword>
<dbReference type="SMR" id="A0A482WTZ3"/>
<proteinExistence type="predicted"/>
<feature type="transmembrane region" description="Helical" evidence="1">
    <location>
        <begin position="40"/>
        <end position="59"/>
    </location>
</feature>
<feature type="transmembrane region" description="Helical" evidence="1">
    <location>
        <begin position="126"/>
        <end position="144"/>
    </location>
</feature>
<dbReference type="InParanoid" id="A0A482WTZ3"/>
<dbReference type="EMBL" id="QKKF02025357">
    <property type="protein sequence ID" value="RZF37069.1"/>
    <property type="molecule type" value="Genomic_DNA"/>
</dbReference>
<accession>A0A482WTZ3</accession>
<keyword evidence="3" id="KW-1185">Reference proteome</keyword>
<dbReference type="OrthoDB" id="6366728at2759"/>
<keyword evidence="1" id="KW-0472">Membrane</keyword>
<comment type="caution">
    <text evidence="2">The sequence shown here is derived from an EMBL/GenBank/DDBJ whole genome shotgun (WGS) entry which is preliminary data.</text>
</comment>
<evidence type="ECO:0000313" key="3">
    <source>
        <dbReference type="Proteomes" id="UP000291343"/>
    </source>
</evidence>
<keyword evidence="1" id="KW-1133">Transmembrane helix</keyword>
<dbReference type="Proteomes" id="UP000291343">
    <property type="component" value="Unassembled WGS sequence"/>
</dbReference>
<gene>
    <name evidence="2" type="ORF">LSTR_LSTR015684</name>
</gene>
<evidence type="ECO:0000313" key="2">
    <source>
        <dbReference type="EMBL" id="RZF37069.1"/>
    </source>
</evidence>